<dbReference type="OrthoDB" id="416217at2759"/>
<dbReference type="RefSeq" id="XP_016593726.1">
    <property type="nucleotide sequence ID" value="XM_016740965.1"/>
</dbReference>
<dbReference type="PhylomeDB" id="A0A0A2IVK2"/>
<dbReference type="Proteomes" id="UP000030143">
    <property type="component" value="Unassembled WGS sequence"/>
</dbReference>
<organism evidence="1 2">
    <name type="scientific">Penicillium expansum</name>
    <name type="common">Blue mold rot fungus</name>
    <dbReference type="NCBI Taxonomy" id="27334"/>
    <lineage>
        <taxon>Eukaryota</taxon>
        <taxon>Fungi</taxon>
        <taxon>Dikarya</taxon>
        <taxon>Ascomycota</taxon>
        <taxon>Pezizomycotina</taxon>
        <taxon>Eurotiomycetes</taxon>
        <taxon>Eurotiomycetidae</taxon>
        <taxon>Eurotiales</taxon>
        <taxon>Aspergillaceae</taxon>
        <taxon>Penicillium</taxon>
    </lineage>
</organism>
<name>A0A0A2IVK2_PENEN</name>
<protein>
    <submittedName>
        <fullName evidence="1">Uncharacterized protein</fullName>
    </submittedName>
</protein>
<evidence type="ECO:0000313" key="2">
    <source>
        <dbReference type="Proteomes" id="UP000030143"/>
    </source>
</evidence>
<reference evidence="1 2" key="1">
    <citation type="journal article" date="2015" name="Mol. Plant Microbe Interact.">
        <title>Genome, transcriptome, and functional analyses of Penicillium expansum provide new insights into secondary metabolism and pathogenicity.</title>
        <authorList>
            <person name="Ballester A.R."/>
            <person name="Marcet-Houben M."/>
            <person name="Levin E."/>
            <person name="Sela N."/>
            <person name="Selma-Lazaro C."/>
            <person name="Carmona L."/>
            <person name="Wisniewski M."/>
            <person name="Droby S."/>
            <person name="Gonzalez-Candelas L."/>
            <person name="Gabaldon T."/>
        </authorList>
    </citation>
    <scope>NUCLEOTIDE SEQUENCE [LARGE SCALE GENOMIC DNA]</scope>
    <source>
        <strain evidence="1 2">MD-8</strain>
    </source>
</reference>
<comment type="caution">
    <text evidence="1">The sequence shown here is derived from an EMBL/GenBank/DDBJ whole genome shotgun (WGS) entry which is preliminary data.</text>
</comment>
<dbReference type="AlphaFoldDB" id="A0A0A2IVK2"/>
<gene>
    <name evidence="1" type="ORF">PEX2_036900</name>
</gene>
<keyword evidence="2" id="KW-1185">Reference proteome</keyword>
<accession>A0A0A2IVK2</accession>
<dbReference type="GeneID" id="27676384"/>
<proteinExistence type="predicted"/>
<evidence type="ECO:0000313" key="1">
    <source>
        <dbReference type="EMBL" id="KGO50519.1"/>
    </source>
</evidence>
<dbReference type="VEuPathDB" id="FungiDB:PEXP_106350"/>
<dbReference type="EMBL" id="JQFZ01000331">
    <property type="protein sequence ID" value="KGO50519.1"/>
    <property type="molecule type" value="Genomic_DNA"/>
</dbReference>
<sequence>MQPKPQTRPRSSRHVQGQNMVFRIPNYKAKNSLACGSEQSEQVYHSRRSHRKSRAGCVNCKQRRVKVLPTPPLSTTG</sequence>
<dbReference type="HOGENOM" id="CLU_2638820_0_0_1"/>